<feature type="region of interest" description="Disordered" evidence="1">
    <location>
        <begin position="140"/>
        <end position="178"/>
    </location>
</feature>
<comment type="caution">
    <text evidence="2">The sequence shown here is derived from an EMBL/GenBank/DDBJ whole genome shotgun (WGS) entry which is preliminary data.</text>
</comment>
<keyword evidence="3" id="KW-1185">Reference proteome</keyword>
<sequence length="178" mass="20054">MGLHAPIFSYEPHVAPRSSRTGPHCARGRMIQMRRTQARGGQPRGAWCCAGEAREKPRSAGQAGWNPQDWVLRAKQCEVTRIGCKDRRAEAGRTDARTRQRRPPRPSRERRSRCCPRRRIVQRDRYKGYCGARTACGFYGPSAGRGRCARGRGEGSARASSLRGPEPPWRRLASRQEA</sequence>
<organism evidence="2 3">
    <name type="scientific">Mycena belliarum</name>
    <dbReference type="NCBI Taxonomy" id="1033014"/>
    <lineage>
        <taxon>Eukaryota</taxon>
        <taxon>Fungi</taxon>
        <taxon>Dikarya</taxon>
        <taxon>Basidiomycota</taxon>
        <taxon>Agaricomycotina</taxon>
        <taxon>Agaricomycetes</taxon>
        <taxon>Agaricomycetidae</taxon>
        <taxon>Agaricales</taxon>
        <taxon>Marasmiineae</taxon>
        <taxon>Mycenaceae</taxon>
        <taxon>Mycena</taxon>
    </lineage>
</organism>
<reference evidence="2" key="1">
    <citation type="submission" date="2023-03" db="EMBL/GenBank/DDBJ databases">
        <title>Massive genome expansion in bonnet fungi (Mycena s.s.) driven by repeated elements and novel gene families across ecological guilds.</title>
        <authorList>
            <consortium name="Lawrence Berkeley National Laboratory"/>
            <person name="Harder C.B."/>
            <person name="Miyauchi S."/>
            <person name="Viragh M."/>
            <person name="Kuo A."/>
            <person name="Thoen E."/>
            <person name="Andreopoulos B."/>
            <person name="Lu D."/>
            <person name="Skrede I."/>
            <person name="Drula E."/>
            <person name="Henrissat B."/>
            <person name="Morin E."/>
            <person name="Kohler A."/>
            <person name="Barry K."/>
            <person name="LaButti K."/>
            <person name="Morin E."/>
            <person name="Salamov A."/>
            <person name="Lipzen A."/>
            <person name="Mereny Z."/>
            <person name="Hegedus B."/>
            <person name="Baldrian P."/>
            <person name="Stursova M."/>
            <person name="Weitz H."/>
            <person name="Taylor A."/>
            <person name="Grigoriev I.V."/>
            <person name="Nagy L.G."/>
            <person name="Martin F."/>
            <person name="Kauserud H."/>
        </authorList>
    </citation>
    <scope>NUCLEOTIDE SEQUENCE</scope>
    <source>
        <strain evidence="2">CBHHK173m</strain>
    </source>
</reference>
<evidence type="ECO:0000313" key="2">
    <source>
        <dbReference type="EMBL" id="KAJ7079274.1"/>
    </source>
</evidence>
<accession>A0AAD6TVX5</accession>
<proteinExistence type="predicted"/>
<name>A0AAD6TVX5_9AGAR</name>
<gene>
    <name evidence="2" type="ORF">B0H15DRAFT_858862</name>
</gene>
<dbReference type="Proteomes" id="UP001222325">
    <property type="component" value="Unassembled WGS sequence"/>
</dbReference>
<feature type="region of interest" description="Disordered" evidence="1">
    <location>
        <begin position="88"/>
        <end position="114"/>
    </location>
</feature>
<evidence type="ECO:0000256" key="1">
    <source>
        <dbReference type="SAM" id="MobiDB-lite"/>
    </source>
</evidence>
<feature type="compositionally biased region" description="Basic residues" evidence="1">
    <location>
        <begin position="99"/>
        <end position="114"/>
    </location>
</feature>
<evidence type="ECO:0000313" key="3">
    <source>
        <dbReference type="Proteomes" id="UP001222325"/>
    </source>
</evidence>
<protein>
    <submittedName>
        <fullName evidence="2">Uncharacterized protein</fullName>
    </submittedName>
</protein>
<dbReference type="AlphaFoldDB" id="A0AAD6TVX5"/>
<dbReference type="EMBL" id="JARJCN010000061">
    <property type="protein sequence ID" value="KAJ7079274.1"/>
    <property type="molecule type" value="Genomic_DNA"/>
</dbReference>
<feature type="compositionally biased region" description="Basic and acidic residues" evidence="1">
    <location>
        <begin position="88"/>
        <end position="98"/>
    </location>
</feature>